<reference evidence="1 2" key="1">
    <citation type="submission" date="2019-05" db="EMBL/GenBank/DDBJ databases">
        <title>Another draft genome of Portunus trituberculatus and its Hox gene families provides insights of decapod evolution.</title>
        <authorList>
            <person name="Jeong J.-H."/>
            <person name="Song I."/>
            <person name="Kim S."/>
            <person name="Choi T."/>
            <person name="Kim D."/>
            <person name="Ryu S."/>
            <person name="Kim W."/>
        </authorList>
    </citation>
    <scope>NUCLEOTIDE SEQUENCE [LARGE SCALE GENOMIC DNA]</scope>
    <source>
        <tissue evidence="1">Muscle</tissue>
    </source>
</reference>
<name>A0A5B7K5G8_PORTR</name>
<evidence type="ECO:0000313" key="1">
    <source>
        <dbReference type="EMBL" id="MPD03773.1"/>
    </source>
</evidence>
<dbReference type="EMBL" id="VSRR010137847">
    <property type="protein sequence ID" value="MPD03773.1"/>
    <property type="molecule type" value="Genomic_DNA"/>
</dbReference>
<protein>
    <submittedName>
        <fullName evidence="1">Uncharacterized protein</fullName>
    </submittedName>
</protein>
<sequence length="38" mass="4351">MVWQSRNSVPQLPALKASNAKDPKYMFSSAWLSDSRRP</sequence>
<evidence type="ECO:0000313" key="2">
    <source>
        <dbReference type="Proteomes" id="UP000324222"/>
    </source>
</evidence>
<dbReference type="Proteomes" id="UP000324222">
    <property type="component" value="Unassembled WGS sequence"/>
</dbReference>
<dbReference type="AlphaFoldDB" id="A0A5B7K5G8"/>
<organism evidence="1 2">
    <name type="scientific">Portunus trituberculatus</name>
    <name type="common">Swimming crab</name>
    <name type="synonym">Neptunus trituberculatus</name>
    <dbReference type="NCBI Taxonomy" id="210409"/>
    <lineage>
        <taxon>Eukaryota</taxon>
        <taxon>Metazoa</taxon>
        <taxon>Ecdysozoa</taxon>
        <taxon>Arthropoda</taxon>
        <taxon>Crustacea</taxon>
        <taxon>Multicrustacea</taxon>
        <taxon>Malacostraca</taxon>
        <taxon>Eumalacostraca</taxon>
        <taxon>Eucarida</taxon>
        <taxon>Decapoda</taxon>
        <taxon>Pleocyemata</taxon>
        <taxon>Brachyura</taxon>
        <taxon>Eubrachyura</taxon>
        <taxon>Portunoidea</taxon>
        <taxon>Portunidae</taxon>
        <taxon>Portuninae</taxon>
        <taxon>Portunus</taxon>
    </lineage>
</organism>
<keyword evidence="2" id="KW-1185">Reference proteome</keyword>
<accession>A0A5B7K5G8</accession>
<comment type="caution">
    <text evidence="1">The sequence shown here is derived from an EMBL/GenBank/DDBJ whole genome shotgun (WGS) entry which is preliminary data.</text>
</comment>
<gene>
    <name evidence="1" type="ORF">E2C01_099427</name>
</gene>
<proteinExistence type="predicted"/>